<keyword evidence="3" id="KW-0695">RNA-directed DNA polymerase</keyword>
<dbReference type="STRING" id="151549.A0A4C1WR38"/>
<dbReference type="PROSITE" id="PS50878">
    <property type="entry name" value="RT_POL"/>
    <property type="match status" value="1"/>
</dbReference>
<keyword evidence="3" id="KW-0808">Transferase</keyword>
<accession>A0A4C1WR38</accession>
<feature type="compositionally biased region" description="Basic and acidic residues" evidence="1">
    <location>
        <begin position="197"/>
        <end position="238"/>
    </location>
</feature>
<dbReference type="Proteomes" id="UP000299102">
    <property type="component" value="Unassembled WGS sequence"/>
</dbReference>
<gene>
    <name evidence="3" type="ORF">EVAR_42568_1</name>
</gene>
<dbReference type="SUPFAM" id="SSF56672">
    <property type="entry name" value="DNA/RNA polymerases"/>
    <property type="match status" value="1"/>
</dbReference>
<feature type="domain" description="Reverse transcriptase" evidence="2">
    <location>
        <begin position="248"/>
        <end position="361"/>
    </location>
</feature>
<evidence type="ECO:0000313" key="4">
    <source>
        <dbReference type="Proteomes" id="UP000299102"/>
    </source>
</evidence>
<protein>
    <submittedName>
        <fullName evidence="3">Probable RNA-directed DNA polymerase from transposon X-element</fullName>
    </submittedName>
</protein>
<dbReference type="InterPro" id="IPR043502">
    <property type="entry name" value="DNA/RNA_pol_sf"/>
</dbReference>
<feature type="compositionally biased region" description="Pro residues" evidence="1">
    <location>
        <begin position="157"/>
        <end position="185"/>
    </location>
</feature>
<dbReference type="PANTHER" id="PTHR19446">
    <property type="entry name" value="REVERSE TRANSCRIPTASES"/>
    <property type="match status" value="1"/>
</dbReference>
<dbReference type="GO" id="GO:0003964">
    <property type="term" value="F:RNA-directed DNA polymerase activity"/>
    <property type="evidence" value="ECO:0007669"/>
    <property type="project" value="UniProtKB-KW"/>
</dbReference>
<dbReference type="Pfam" id="PF00078">
    <property type="entry name" value="RVT_1"/>
    <property type="match status" value="1"/>
</dbReference>
<feature type="compositionally biased region" description="Low complexity" evidence="1">
    <location>
        <begin position="86"/>
        <end position="108"/>
    </location>
</feature>
<feature type="compositionally biased region" description="Pro residues" evidence="1">
    <location>
        <begin position="12"/>
        <end position="22"/>
    </location>
</feature>
<proteinExistence type="predicted"/>
<evidence type="ECO:0000313" key="3">
    <source>
        <dbReference type="EMBL" id="GBP53848.1"/>
    </source>
</evidence>
<sequence length="361" mass="39930">MTAGIPAGITPGMPPALRPPGIPASVPRLQTDAGLPPTGPLLGFPPSMPPQSLPQPGMVGGFLSGLMGLGGLLPGMPPLHLHHPGPHAAPATAAPSAPAQVQSGQPQGEAVTRTDDAMDLDLEDNQPEESVTDSNTNTGALPPPLALPDQLQALLSKPPPSFNAAEPPPNFNEPPPFNVNQPPPVDESKENSTLAQSDEKRGDRDRDKDRDRRDRDRDRDRRDRDRRDRDRDRRDRDRGRERDRVFNGIFRTGHFSDAWKRSKIFTIPKAGKDPRNPSNLHPIILLSYETKTFERALLRRLYSFMSPRQEQYGFHTGYSTTLLLIWVLHHLASEMNCGRYTVAVLLDTKKAFDKVWHDGLL</sequence>
<evidence type="ECO:0000259" key="2">
    <source>
        <dbReference type="PROSITE" id="PS50878"/>
    </source>
</evidence>
<evidence type="ECO:0000256" key="1">
    <source>
        <dbReference type="SAM" id="MobiDB-lite"/>
    </source>
</evidence>
<dbReference type="EMBL" id="BGZK01000634">
    <property type="protein sequence ID" value="GBP53848.1"/>
    <property type="molecule type" value="Genomic_DNA"/>
</dbReference>
<keyword evidence="3" id="KW-0548">Nucleotidyltransferase</keyword>
<keyword evidence="4" id="KW-1185">Reference proteome</keyword>
<dbReference type="AlphaFoldDB" id="A0A4C1WR38"/>
<feature type="compositionally biased region" description="Acidic residues" evidence="1">
    <location>
        <begin position="117"/>
        <end position="131"/>
    </location>
</feature>
<dbReference type="InterPro" id="IPR000477">
    <property type="entry name" value="RT_dom"/>
</dbReference>
<organism evidence="3 4">
    <name type="scientific">Eumeta variegata</name>
    <name type="common">Bagworm moth</name>
    <name type="synonym">Eumeta japonica</name>
    <dbReference type="NCBI Taxonomy" id="151549"/>
    <lineage>
        <taxon>Eukaryota</taxon>
        <taxon>Metazoa</taxon>
        <taxon>Ecdysozoa</taxon>
        <taxon>Arthropoda</taxon>
        <taxon>Hexapoda</taxon>
        <taxon>Insecta</taxon>
        <taxon>Pterygota</taxon>
        <taxon>Neoptera</taxon>
        <taxon>Endopterygota</taxon>
        <taxon>Lepidoptera</taxon>
        <taxon>Glossata</taxon>
        <taxon>Ditrysia</taxon>
        <taxon>Tineoidea</taxon>
        <taxon>Psychidae</taxon>
        <taxon>Oiketicinae</taxon>
        <taxon>Eumeta</taxon>
    </lineage>
</organism>
<feature type="region of interest" description="Disordered" evidence="1">
    <location>
        <begin position="1"/>
        <end position="33"/>
    </location>
</feature>
<dbReference type="OrthoDB" id="415068at2759"/>
<comment type="caution">
    <text evidence="3">The sequence shown here is derived from an EMBL/GenBank/DDBJ whole genome shotgun (WGS) entry which is preliminary data.</text>
</comment>
<name>A0A4C1WR38_EUMVA</name>
<reference evidence="3 4" key="1">
    <citation type="journal article" date="2019" name="Commun. Biol.">
        <title>The bagworm genome reveals a unique fibroin gene that provides high tensile strength.</title>
        <authorList>
            <person name="Kono N."/>
            <person name="Nakamura H."/>
            <person name="Ohtoshi R."/>
            <person name="Tomita M."/>
            <person name="Numata K."/>
            <person name="Arakawa K."/>
        </authorList>
    </citation>
    <scope>NUCLEOTIDE SEQUENCE [LARGE SCALE GENOMIC DNA]</scope>
</reference>
<feature type="region of interest" description="Disordered" evidence="1">
    <location>
        <begin position="77"/>
        <end position="238"/>
    </location>
</feature>